<reference evidence="2" key="1">
    <citation type="journal article" date="2012" name="Science">
        <title>The Paleozoic origin of enzymatic lignin decomposition reconstructed from 31 fungal genomes.</title>
        <authorList>
            <person name="Floudas D."/>
            <person name="Binder M."/>
            <person name="Riley R."/>
            <person name="Barry K."/>
            <person name="Blanchette R.A."/>
            <person name="Henrissat B."/>
            <person name="Martinez A.T."/>
            <person name="Otillar R."/>
            <person name="Spatafora J.W."/>
            <person name="Yadav J.S."/>
            <person name="Aerts A."/>
            <person name="Benoit I."/>
            <person name="Boyd A."/>
            <person name="Carlson A."/>
            <person name="Copeland A."/>
            <person name="Coutinho P.M."/>
            <person name="de Vries R.P."/>
            <person name="Ferreira P."/>
            <person name="Findley K."/>
            <person name="Foster B."/>
            <person name="Gaskell J."/>
            <person name="Glotzer D."/>
            <person name="Gorecki P."/>
            <person name="Heitman J."/>
            <person name="Hesse C."/>
            <person name="Hori C."/>
            <person name="Igarashi K."/>
            <person name="Jurgens J.A."/>
            <person name="Kallen N."/>
            <person name="Kersten P."/>
            <person name="Kohler A."/>
            <person name="Kuees U."/>
            <person name="Kumar T.K.A."/>
            <person name="Kuo A."/>
            <person name="LaButti K."/>
            <person name="Larrondo L.F."/>
            <person name="Lindquist E."/>
            <person name="Ling A."/>
            <person name="Lombard V."/>
            <person name="Lucas S."/>
            <person name="Lundell T."/>
            <person name="Martin R."/>
            <person name="McLaughlin D.J."/>
            <person name="Morgenstern I."/>
            <person name="Morin E."/>
            <person name="Murat C."/>
            <person name="Nagy L.G."/>
            <person name="Nolan M."/>
            <person name="Ohm R.A."/>
            <person name="Patyshakuliyeva A."/>
            <person name="Rokas A."/>
            <person name="Ruiz-Duenas F.J."/>
            <person name="Sabat G."/>
            <person name="Salamov A."/>
            <person name="Samejima M."/>
            <person name="Schmutz J."/>
            <person name="Slot J.C."/>
            <person name="St John F."/>
            <person name="Stenlid J."/>
            <person name="Sun H."/>
            <person name="Sun S."/>
            <person name="Syed K."/>
            <person name="Tsang A."/>
            <person name="Wiebenga A."/>
            <person name="Young D."/>
            <person name="Pisabarro A."/>
            <person name="Eastwood D.C."/>
            <person name="Martin F."/>
            <person name="Cullen D."/>
            <person name="Grigoriev I.V."/>
            <person name="Hibbett D.S."/>
        </authorList>
    </citation>
    <scope>NUCLEOTIDE SEQUENCE [LARGE SCALE GENOMIC DNA]</scope>
    <source>
        <strain evidence="2">RWD-64-598 SS2</strain>
    </source>
</reference>
<sequence>MSTTSTHRALLINEVVFNVARQTKHDRDLAMLARVSRSFSEPALDALWYQLDSFVPLLRCLPADLIGEDSNGSTLKYTLQRPITDCDWTVFLKYARRVVSLKWGLGQRTIITDGKEASITQGIHPEIQNVLITPPTSFPFPKLRNMTWEHRGAFSLLHSMLGPDTACLIIRTGNMLLDKLAMSFVAALGKLCPLVREFEWDSDVTLSRHGLDIFSSTACAWAGLTKLNVPALNNNSFRQLSSSQCLQKLTTSLHGPFPDNLHFDSPAFPALKVLTLKRSSQHTLAVFADLIKRITMSPIDLSFSADTTEEVAITELLGAISAHCDLDVLSHLHVAEDDFPLQNGDPRFFLTCPMLRPALCFRNLTSLDINTDRGIQLNDNDLLEMASAWPNLHKLELNAYAGWRTRSLVTLLVLRPLLARLPRLKSLGLAVDAERISADANSLGELVSASSTESSRSMAIGFTLDLLDSRIGSGTRIMLAVAAFLTDLFPNLQAFGYWKLFRQTWSLARPFTAADWNALFKYSRRVVSLEGIQPTKRKRGCFSNGRIQTRVQLIINDTVLTALSKPPFHLFPRLCTLKWQSAPSMAFPLLMSLLGPSVTHLNMPATLSSDQALELLSALGHMCPRLGGLGCVGEAGFSERLVTKLADVIATWDHLQSLSGLVLNGNALQSLSNSKKLMTMDVILDGSLPATVLSSPLRFPSVGLLWLSALPEQTLAPLTDFMNASQSSPSWLALDADITTDTAIADLTEAVSTHCKLESVDIFSVTEEVAGEADELCDPGEFVLTFSMIRPLSRLSNLVDLDINTARSIMLDDKSLLDLADALPKLGRLSVNENAGWRTRPRTTIYVLRGLVARLPSLTKLAVAFNALALVAPTGGIQAIPIDVGPDARTMARNMSETFKLDVLDSRVSMANTMAVAAFLSDLFPNMPMFKYWDMDFHTADEELGEDEDEDEDEDERLDPDEWSVDVYRRRWDGLCGMMQLMQRVRIQERARWLGTAEA</sequence>
<dbReference type="SUPFAM" id="SSF52047">
    <property type="entry name" value="RNI-like"/>
    <property type="match status" value="1"/>
</dbReference>
<proteinExistence type="predicted"/>
<evidence type="ECO:0000313" key="1">
    <source>
        <dbReference type="EMBL" id="EIW78555.1"/>
    </source>
</evidence>
<comment type="caution">
    <text evidence="1">The sequence shown here is derived from an EMBL/GenBank/DDBJ whole genome shotgun (WGS) entry which is preliminary data.</text>
</comment>
<keyword evidence="2" id="KW-1185">Reference proteome</keyword>
<dbReference type="OrthoDB" id="3543113at2759"/>
<dbReference type="RefSeq" id="XP_007771569.1">
    <property type="nucleotide sequence ID" value="XM_007773379.1"/>
</dbReference>
<dbReference type="InterPro" id="IPR032675">
    <property type="entry name" value="LRR_dom_sf"/>
</dbReference>
<dbReference type="GeneID" id="19205800"/>
<name>A0A5M3MIT3_CONPW</name>
<dbReference type="Gene3D" id="3.80.10.10">
    <property type="entry name" value="Ribonuclease Inhibitor"/>
    <property type="match status" value="2"/>
</dbReference>
<organism evidence="1 2">
    <name type="scientific">Coniophora puteana (strain RWD-64-598)</name>
    <name type="common">Brown rot fungus</name>
    <dbReference type="NCBI Taxonomy" id="741705"/>
    <lineage>
        <taxon>Eukaryota</taxon>
        <taxon>Fungi</taxon>
        <taxon>Dikarya</taxon>
        <taxon>Basidiomycota</taxon>
        <taxon>Agaricomycotina</taxon>
        <taxon>Agaricomycetes</taxon>
        <taxon>Agaricomycetidae</taxon>
        <taxon>Boletales</taxon>
        <taxon>Coniophorineae</taxon>
        <taxon>Coniophoraceae</taxon>
        <taxon>Coniophora</taxon>
    </lineage>
</organism>
<evidence type="ECO:0008006" key="3">
    <source>
        <dbReference type="Google" id="ProtNLM"/>
    </source>
</evidence>
<protein>
    <recommendedName>
        <fullName evidence="3">F-box domain-containing protein</fullName>
    </recommendedName>
</protein>
<dbReference type="EMBL" id="JH711582">
    <property type="protein sequence ID" value="EIW78555.1"/>
    <property type="molecule type" value="Genomic_DNA"/>
</dbReference>
<accession>A0A5M3MIT3</accession>
<gene>
    <name evidence="1" type="ORF">CONPUDRAFT_167545</name>
</gene>
<dbReference type="AlphaFoldDB" id="A0A5M3MIT3"/>
<dbReference type="KEGG" id="cput:CONPUDRAFT_167545"/>
<evidence type="ECO:0000313" key="2">
    <source>
        <dbReference type="Proteomes" id="UP000053558"/>
    </source>
</evidence>
<dbReference type="Proteomes" id="UP000053558">
    <property type="component" value="Unassembled WGS sequence"/>
</dbReference>